<dbReference type="Proteomes" id="UP000028702">
    <property type="component" value="Unassembled WGS sequence"/>
</dbReference>
<evidence type="ECO:0000313" key="1">
    <source>
        <dbReference type="EMBL" id="GAK46740.1"/>
    </source>
</evidence>
<dbReference type="RefSeq" id="WP_045449672.1">
    <property type="nucleotide sequence ID" value="NZ_BBIO01000027.1"/>
</dbReference>
<dbReference type="InterPro" id="IPR041289">
    <property type="entry name" value="Bact_RF_family3"/>
</dbReference>
<accession>A0A081BFC2</accession>
<dbReference type="AlphaFoldDB" id="A0A081BFC2"/>
<comment type="caution">
    <text evidence="1">The sequence shown here is derived from an EMBL/GenBank/DDBJ whole genome shotgun (WGS) entry which is preliminary data.</text>
</comment>
<dbReference type="STRING" id="1333998.M2A_3239"/>
<protein>
    <submittedName>
        <fullName evidence="1">Conserved protein</fullName>
    </submittedName>
</protein>
<sequence length="378" mass="41903">MVLKRDIKELAAPEFDLAVSLFLPIRTVPDEKEKNRIRLKKLMKLAEEKAKAGDRYRASIFDEAWRRLEEAVLFEGPETKGAAIFFSEKSFHVLRLPVRVGEEVSVADRYHIAPLLPALEPQGIFYVAALSLKESALFRCDKSGCVRIDKLHMPSFGAIRGQTELPADVGFHSSSRGTAGTPGIQHHSQGDSPEDYHQVQIQQYAHGVANAVDSYLAGIHAPLVALGDPNLLGYFRKFSQHPGLMRESVAKAYHGMSDAELFSQVWPVVEPVLVRPLNQALERLSAGFERGDDTVCMLESEIVQMARSGRVETLLLAEEDRPSPGTLGPNNKGTPEEEAVSMLRNVMARQTLVHDGDIFVVPQERLPEEGMAGAILRY</sequence>
<reference evidence="1 2" key="1">
    <citation type="submission" date="2014-07" db="EMBL/GenBank/DDBJ databases">
        <title>Tepidicaulis marinum gen. nov., sp. nov., a novel marine bacterium denitrifying nitrate to nitrous oxide strictly under microaerobic conditions.</title>
        <authorList>
            <person name="Takeuchi M."/>
            <person name="Yamagishi T."/>
            <person name="Kamagata Y."/>
            <person name="Oshima K."/>
            <person name="Hattori M."/>
            <person name="Katayama T."/>
            <person name="Hanada S."/>
            <person name="Tamaki H."/>
            <person name="Marumo K."/>
            <person name="Maeda H."/>
            <person name="Nedachi M."/>
            <person name="Iwasaki W."/>
            <person name="Suwa Y."/>
            <person name="Sakata S."/>
        </authorList>
    </citation>
    <scope>NUCLEOTIDE SEQUENCE [LARGE SCALE GENOMIC DNA]</scope>
    <source>
        <strain evidence="1 2">MA2</strain>
    </source>
</reference>
<keyword evidence="2" id="KW-1185">Reference proteome</keyword>
<proteinExistence type="predicted"/>
<evidence type="ECO:0000313" key="2">
    <source>
        <dbReference type="Proteomes" id="UP000028702"/>
    </source>
</evidence>
<organism evidence="1 2">
    <name type="scientific">Tepidicaulis marinus</name>
    <dbReference type="NCBI Taxonomy" id="1333998"/>
    <lineage>
        <taxon>Bacteria</taxon>
        <taxon>Pseudomonadati</taxon>
        <taxon>Pseudomonadota</taxon>
        <taxon>Alphaproteobacteria</taxon>
        <taxon>Hyphomicrobiales</taxon>
        <taxon>Parvibaculaceae</taxon>
        <taxon>Tepidicaulis</taxon>
    </lineage>
</organism>
<dbReference type="EMBL" id="BBIO01000027">
    <property type="protein sequence ID" value="GAK46740.1"/>
    <property type="molecule type" value="Genomic_DNA"/>
</dbReference>
<dbReference type="eggNOG" id="COG1503">
    <property type="taxonomic scope" value="Bacteria"/>
</dbReference>
<gene>
    <name evidence="1" type="ORF">M2A_3239</name>
</gene>
<name>A0A081BFC2_9HYPH</name>
<dbReference type="Pfam" id="PF18845">
    <property type="entry name" value="baeRF_family3"/>
    <property type="match status" value="1"/>
</dbReference>